<feature type="binding site" evidence="6">
    <location>
        <position position="86"/>
    </location>
    <ligand>
        <name>S-adenosyl-L-methionine</name>
        <dbReference type="ChEBI" id="CHEBI:59789"/>
    </ligand>
</feature>
<comment type="caution">
    <text evidence="8">The sequence shown here is derived from an EMBL/GenBank/DDBJ whole genome shotgun (WGS) entry which is preliminary data.</text>
</comment>
<dbReference type="Proteomes" id="UP000439983">
    <property type="component" value="Unassembled WGS sequence"/>
</dbReference>
<accession>A0A6N7L9R2</accession>
<comment type="function">
    <text evidence="5">Methylation of the membrane-bound methyl-accepting chemotaxis proteins (MCP) to form gamma-glutamyl methyl ester residues in MCP.</text>
</comment>
<dbReference type="PANTHER" id="PTHR24422">
    <property type="entry name" value="CHEMOTAXIS PROTEIN METHYLTRANSFERASE"/>
    <property type="match status" value="1"/>
</dbReference>
<dbReference type="Pfam" id="PF01739">
    <property type="entry name" value="CheR"/>
    <property type="match status" value="1"/>
</dbReference>
<comment type="catalytic activity">
    <reaction evidence="1 5">
        <text>L-glutamyl-[protein] + S-adenosyl-L-methionine = [protein]-L-glutamate 5-O-methyl ester + S-adenosyl-L-homocysteine</text>
        <dbReference type="Rhea" id="RHEA:24452"/>
        <dbReference type="Rhea" id="RHEA-COMP:10208"/>
        <dbReference type="Rhea" id="RHEA-COMP:10311"/>
        <dbReference type="ChEBI" id="CHEBI:29973"/>
        <dbReference type="ChEBI" id="CHEBI:57856"/>
        <dbReference type="ChEBI" id="CHEBI:59789"/>
        <dbReference type="ChEBI" id="CHEBI:82795"/>
        <dbReference type="EC" id="2.1.1.80"/>
    </reaction>
</comment>
<dbReference type="PIRSF" id="PIRSF000410">
    <property type="entry name" value="CheR"/>
    <property type="match status" value="1"/>
</dbReference>
<keyword evidence="2 5" id="KW-0489">Methyltransferase</keyword>
<feature type="domain" description="CheR-type methyltransferase" evidence="7">
    <location>
        <begin position="13"/>
        <end position="282"/>
    </location>
</feature>
<name>A0A6N7L9R2_SINTE</name>
<dbReference type="GO" id="GO:0008983">
    <property type="term" value="F:protein-glutamate O-methyltransferase activity"/>
    <property type="evidence" value="ECO:0007669"/>
    <property type="project" value="UniProtKB-EC"/>
</dbReference>
<sequence length="282" mass="32518">MAVAQAFPYDDRLSQRNFKRLATYIFDYSGIKMPQTKITMLEGRLRRRLRATGISTFDDYCDFLFDRNGLAHEAVLLIDAVTTNKTDFFREPNHFDYMRDVALPALHEKGMRKIRAWSSACSVGAEPYTMAMVLEDYRRDAGGPDYSILATDLSTDVLERARRGVYPAEMVDPVPPDMMHRYVMQAKDASRRVVRISPRLRSHVGFMRLNLMDPVYKIGDPMHMIFCRNVLIYFDKKTQLHVLQQVCECLLPGGYLFIGHSESIAAMELPLRQLANTIFVRE</sequence>
<dbReference type="InterPro" id="IPR022641">
    <property type="entry name" value="CheR_N"/>
</dbReference>
<evidence type="ECO:0000256" key="6">
    <source>
        <dbReference type="PIRSR" id="PIRSR000410-1"/>
    </source>
</evidence>
<dbReference type="Gene3D" id="3.40.50.150">
    <property type="entry name" value="Vaccinia Virus protein VP39"/>
    <property type="match status" value="1"/>
</dbReference>
<dbReference type="EMBL" id="WITC01000021">
    <property type="protein sequence ID" value="MQX13939.1"/>
    <property type="molecule type" value="Genomic_DNA"/>
</dbReference>
<feature type="binding site" evidence="6">
    <location>
        <position position="84"/>
    </location>
    <ligand>
        <name>S-adenosyl-L-methionine</name>
        <dbReference type="ChEBI" id="CHEBI:59789"/>
    </ligand>
</feature>
<evidence type="ECO:0000313" key="8">
    <source>
        <dbReference type="EMBL" id="MQX13939.1"/>
    </source>
</evidence>
<dbReference type="InterPro" id="IPR026024">
    <property type="entry name" value="Chemotaxis_MeTrfase_CheR"/>
</dbReference>
<dbReference type="InterPro" id="IPR000780">
    <property type="entry name" value="CheR_MeTrfase"/>
</dbReference>
<dbReference type="GO" id="GO:0032259">
    <property type="term" value="P:methylation"/>
    <property type="evidence" value="ECO:0007669"/>
    <property type="project" value="UniProtKB-KW"/>
</dbReference>
<dbReference type="RefSeq" id="WP_184108789.1">
    <property type="nucleotide sequence ID" value="NZ_JACIGA010000010.1"/>
</dbReference>
<organism evidence="8 9">
    <name type="scientific">Sinorhizobium terangae</name>
    <dbReference type="NCBI Taxonomy" id="110322"/>
    <lineage>
        <taxon>Bacteria</taxon>
        <taxon>Pseudomonadati</taxon>
        <taxon>Pseudomonadota</taxon>
        <taxon>Alphaproteobacteria</taxon>
        <taxon>Hyphomicrobiales</taxon>
        <taxon>Rhizobiaceae</taxon>
        <taxon>Sinorhizobium/Ensifer group</taxon>
        <taxon>Sinorhizobium</taxon>
    </lineage>
</organism>
<dbReference type="InterPro" id="IPR050903">
    <property type="entry name" value="Bact_Chemotaxis_MeTrfase"/>
</dbReference>
<dbReference type="PANTHER" id="PTHR24422:SF26">
    <property type="entry name" value="CHEMOTAXIS PROTEIN METHYLTRANSFERASE"/>
    <property type="match status" value="1"/>
</dbReference>
<dbReference type="SUPFAM" id="SSF53335">
    <property type="entry name" value="S-adenosyl-L-methionine-dependent methyltransferases"/>
    <property type="match status" value="1"/>
</dbReference>
<evidence type="ECO:0000256" key="4">
    <source>
        <dbReference type="ARBA" id="ARBA00022691"/>
    </source>
</evidence>
<dbReference type="PROSITE" id="PS50123">
    <property type="entry name" value="CHER"/>
    <property type="match status" value="1"/>
</dbReference>
<keyword evidence="3 5" id="KW-0808">Transferase</keyword>
<dbReference type="SUPFAM" id="SSF47757">
    <property type="entry name" value="Chemotaxis receptor methyltransferase CheR, N-terminal domain"/>
    <property type="match status" value="1"/>
</dbReference>
<reference evidence="8 9" key="1">
    <citation type="journal article" date="2013" name="Genome Biol.">
        <title>Comparative genomics of the core and accessory genomes of 48 Sinorhizobium strains comprising five genospecies.</title>
        <authorList>
            <person name="Sugawara M."/>
            <person name="Epstein B."/>
            <person name="Badgley B.D."/>
            <person name="Unno T."/>
            <person name="Xu L."/>
            <person name="Reese J."/>
            <person name="Gyaneshwar P."/>
            <person name="Denny R."/>
            <person name="Mudge J."/>
            <person name="Bharti A.K."/>
            <person name="Farmer A.D."/>
            <person name="May G.D."/>
            <person name="Woodward J.E."/>
            <person name="Medigue C."/>
            <person name="Vallenet D."/>
            <person name="Lajus A."/>
            <person name="Rouy Z."/>
            <person name="Martinez-Vaz B."/>
            <person name="Tiffin P."/>
            <person name="Young N.D."/>
            <person name="Sadowsky M.J."/>
        </authorList>
    </citation>
    <scope>NUCLEOTIDE SEQUENCE [LARGE SCALE GENOMIC DNA]</scope>
    <source>
        <strain evidence="8 9">USDA4894</strain>
    </source>
</reference>
<evidence type="ECO:0000256" key="1">
    <source>
        <dbReference type="ARBA" id="ARBA00001541"/>
    </source>
</evidence>
<feature type="binding site" evidence="6">
    <location>
        <position position="90"/>
    </location>
    <ligand>
        <name>S-adenosyl-L-methionine</name>
        <dbReference type="ChEBI" id="CHEBI:59789"/>
    </ligand>
</feature>
<dbReference type="InterPro" id="IPR036804">
    <property type="entry name" value="CheR_N_sf"/>
</dbReference>
<keyword evidence="4 5" id="KW-0949">S-adenosyl-L-methionine</keyword>
<dbReference type="InterPro" id="IPR022642">
    <property type="entry name" value="CheR_C"/>
</dbReference>
<dbReference type="SMART" id="SM00138">
    <property type="entry name" value="MeTrc"/>
    <property type="match status" value="1"/>
</dbReference>
<proteinExistence type="predicted"/>
<evidence type="ECO:0000313" key="9">
    <source>
        <dbReference type="Proteomes" id="UP000439983"/>
    </source>
</evidence>
<dbReference type="Gene3D" id="1.10.155.10">
    <property type="entry name" value="Chemotaxis receptor methyltransferase CheR, N-terminal domain"/>
    <property type="match status" value="1"/>
</dbReference>
<keyword evidence="9" id="KW-1185">Reference proteome</keyword>
<evidence type="ECO:0000256" key="5">
    <source>
        <dbReference type="PIRNR" id="PIRNR000410"/>
    </source>
</evidence>
<dbReference type="InterPro" id="IPR029063">
    <property type="entry name" value="SAM-dependent_MTases_sf"/>
</dbReference>
<evidence type="ECO:0000256" key="2">
    <source>
        <dbReference type="ARBA" id="ARBA00022603"/>
    </source>
</evidence>
<dbReference type="EC" id="2.1.1.80" evidence="5"/>
<protein>
    <recommendedName>
        <fullName evidence="5">Chemotaxis protein methyltransferase</fullName>
        <ecNumber evidence="5">2.1.1.80</ecNumber>
    </recommendedName>
</protein>
<feature type="binding site" evidence="6">
    <location>
        <position position="152"/>
    </location>
    <ligand>
        <name>S-adenosyl-L-methionine</name>
        <dbReference type="ChEBI" id="CHEBI:59789"/>
    </ligand>
</feature>
<dbReference type="AlphaFoldDB" id="A0A6N7L9R2"/>
<gene>
    <name evidence="8" type="ORF">GHK62_03925</name>
</gene>
<dbReference type="PRINTS" id="PR00996">
    <property type="entry name" value="CHERMTFRASE"/>
</dbReference>
<evidence type="ECO:0000259" key="7">
    <source>
        <dbReference type="PROSITE" id="PS50123"/>
    </source>
</evidence>
<feature type="binding site" evidence="6">
    <location>
        <begin position="210"/>
        <end position="211"/>
    </location>
    <ligand>
        <name>S-adenosyl-L-methionine</name>
        <dbReference type="ChEBI" id="CHEBI:59789"/>
    </ligand>
</feature>
<dbReference type="Pfam" id="PF03705">
    <property type="entry name" value="CheR_N"/>
    <property type="match status" value="1"/>
</dbReference>
<feature type="binding site" evidence="6">
    <location>
        <begin position="228"/>
        <end position="229"/>
    </location>
    <ligand>
        <name>S-adenosyl-L-methionine</name>
        <dbReference type="ChEBI" id="CHEBI:59789"/>
    </ligand>
</feature>
<evidence type="ECO:0000256" key="3">
    <source>
        <dbReference type="ARBA" id="ARBA00022679"/>
    </source>
</evidence>
<feature type="binding site" evidence="6">
    <location>
        <position position="126"/>
    </location>
    <ligand>
        <name>S-adenosyl-L-methionine</name>
        <dbReference type="ChEBI" id="CHEBI:59789"/>
    </ligand>
</feature>